<evidence type="ECO:0000313" key="12">
    <source>
        <dbReference type="Proteomes" id="UP000273252"/>
    </source>
</evidence>
<dbReference type="PANTHER" id="PTHR11552">
    <property type="entry name" value="GLUCOSE-METHANOL-CHOLINE GMC OXIDOREDUCTASE"/>
    <property type="match status" value="1"/>
</dbReference>
<evidence type="ECO:0000256" key="3">
    <source>
        <dbReference type="ARBA" id="ARBA00022630"/>
    </source>
</evidence>
<dbReference type="Gene3D" id="3.50.50.60">
    <property type="entry name" value="FAD/NAD(P)-binding domain"/>
    <property type="match status" value="1"/>
</dbReference>
<dbReference type="EC" id="1.1.99.1" evidence="6"/>
<comment type="catalytic activity">
    <reaction evidence="6 9">
        <text>choline + A = betaine aldehyde + AH2</text>
        <dbReference type="Rhea" id="RHEA:17433"/>
        <dbReference type="ChEBI" id="CHEBI:13193"/>
        <dbReference type="ChEBI" id="CHEBI:15354"/>
        <dbReference type="ChEBI" id="CHEBI:15710"/>
        <dbReference type="ChEBI" id="CHEBI:17499"/>
        <dbReference type="EC" id="1.1.99.1"/>
    </reaction>
</comment>
<dbReference type="OrthoDB" id="9785276at2"/>
<feature type="binding site" evidence="6">
    <location>
        <begin position="6"/>
        <end position="35"/>
    </location>
    <ligand>
        <name>FAD</name>
        <dbReference type="ChEBI" id="CHEBI:57692"/>
    </ligand>
</feature>
<accession>A0A3A6QJD6</accession>
<evidence type="ECO:0000256" key="6">
    <source>
        <dbReference type="HAMAP-Rule" id="MF_00750"/>
    </source>
</evidence>
<dbReference type="InterPro" id="IPR012132">
    <property type="entry name" value="GMC_OxRdtase"/>
</dbReference>
<gene>
    <name evidence="6 11" type="primary">betA</name>
    <name evidence="11" type="ORF">DZ860_11920</name>
</gene>
<dbReference type="Pfam" id="PF05199">
    <property type="entry name" value="GMC_oxred_C"/>
    <property type="match status" value="1"/>
</dbReference>
<evidence type="ECO:0000256" key="8">
    <source>
        <dbReference type="RuleBase" id="RU003968"/>
    </source>
</evidence>
<sequence>MQQRYDYIIVGAGSAGCVLADRLTECGNHSVLLLEAGGSDKSIFIQMPTALSYPMNTEKYAWQFETQKEAGLDGRQLHCPRGKVLGGSSSINGMVYVRGHACDFDEWEEQGAKGWNYQTCLPYFRRAENWIYGANQYRGEDGPLGTCNGNEMQLNPLYQAFIDAGKEAGYPETEDYNAYQQEGFGPMHMTVDKGVRASTSNAYLRRALKRDNLTLMKGIVARKVLLEGKSAIGIEFEKSGNVIEVRANKEVISSAGSIGSVQLLQLSGIGPEAVLKDAGVEVVHDLPGVGENLQDHLEVYFQYHCKQPITLNSKLGLVSKGMIGAEWILTRKGLGATNHFESCAFIRSRKGLKSPNIQYHFLPAAMRYDGRVAFDGHGFQVHVGPNKPESRGCVSIISSDPHAKPNIVFNYISTEQDRQDWRDCIRLTREILSQPAMDAFRGEEIQPGKEINDDNAIDQWVKENVESAYHPSCTCKMGSEDDPMAVLDEACRVKGIENLRVVDSSIFPTIPNGNLNAPTIMVAERAADYILEKPLLAVENVPVWIAPNWQETQRINYPKRVLDTTLKSQ</sequence>
<feature type="binding site" evidence="7">
    <location>
        <position position="84"/>
    </location>
    <ligand>
        <name>FAD</name>
        <dbReference type="ChEBI" id="CHEBI:57692"/>
    </ligand>
</feature>
<dbReference type="SUPFAM" id="SSF51905">
    <property type="entry name" value="FAD/NAD(P)-binding domain"/>
    <property type="match status" value="1"/>
</dbReference>
<dbReference type="Gene3D" id="3.30.410.40">
    <property type="match status" value="1"/>
</dbReference>
<dbReference type="PROSITE" id="PS00623">
    <property type="entry name" value="GMC_OXRED_1"/>
    <property type="match status" value="1"/>
</dbReference>
<dbReference type="InterPro" id="IPR011533">
    <property type="entry name" value="BetA"/>
</dbReference>
<evidence type="ECO:0000256" key="4">
    <source>
        <dbReference type="ARBA" id="ARBA00022827"/>
    </source>
</evidence>
<name>A0A3A6QJD6_9VIBR</name>
<dbReference type="GO" id="GO:0008812">
    <property type="term" value="F:choline dehydrogenase activity"/>
    <property type="evidence" value="ECO:0007669"/>
    <property type="project" value="UniProtKB-UniRule"/>
</dbReference>
<reference evidence="11 12" key="1">
    <citation type="submission" date="2018-08" db="EMBL/GenBank/DDBJ databases">
        <title>Vibrio isolated from the Eastern China Marginal Seas.</title>
        <authorList>
            <person name="Li Y."/>
        </authorList>
    </citation>
    <scope>NUCLEOTIDE SEQUENCE [LARGE SCALE GENOMIC DNA]</scope>
    <source>
        <strain evidence="11 12">BEI233</strain>
    </source>
</reference>
<evidence type="ECO:0000256" key="5">
    <source>
        <dbReference type="ARBA" id="ARBA00023002"/>
    </source>
</evidence>
<dbReference type="Pfam" id="PF00732">
    <property type="entry name" value="GMC_oxred_N"/>
    <property type="match status" value="1"/>
</dbReference>
<evidence type="ECO:0000256" key="2">
    <source>
        <dbReference type="ARBA" id="ARBA00010790"/>
    </source>
</evidence>
<dbReference type="PANTHER" id="PTHR11552:SF147">
    <property type="entry name" value="CHOLINE DEHYDROGENASE, MITOCHONDRIAL"/>
    <property type="match status" value="1"/>
</dbReference>
<evidence type="ECO:0000256" key="1">
    <source>
        <dbReference type="ARBA" id="ARBA00001974"/>
    </source>
</evidence>
<keyword evidence="3 6" id="KW-0285">Flavoprotein</keyword>
<dbReference type="Proteomes" id="UP000273252">
    <property type="component" value="Unassembled WGS sequence"/>
</dbReference>
<dbReference type="NCBIfam" id="TIGR01810">
    <property type="entry name" value="betA"/>
    <property type="match status" value="1"/>
</dbReference>
<dbReference type="GO" id="GO:0050660">
    <property type="term" value="F:flavin adenine dinucleotide binding"/>
    <property type="evidence" value="ECO:0007669"/>
    <property type="project" value="InterPro"/>
</dbReference>
<dbReference type="PIRSF" id="PIRSF000137">
    <property type="entry name" value="Alcohol_oxidase"/>
    <property type="match status" value="1"/>
</dbReference>
<comment type="cofactor">
    <cofactor evidence="1 6 7">
        <name>FAD</name>
        <dbReference type="ChEBI" id="CHEBI:57692"/>
    </cofactor>
</comment>
<dbReference type="InterPro" id="IPR007867">
    <property type="entry name" value="GMC_OxRtase_C"/>
</dbReference>
<dbReference type="InterPro" id="IPR036188">
    <property type="entry name" value="FAD/NAD-bd_sf"/>
</dbReference>
<dbReference type="InterPro" id="IPR000172">
    <property type="entry name" value="GMC_OxRdtase_N"/>
</dbReference>
<evidence type="ECO:0000256" key="9">
    <source>
        <dbReference type="RuleBase" id="RU003969"/>
    </source>
</evidence>
<dbReference type="GO" id="GO:0019285">
    <property type="term" value="P:glycine betaine biosynthetic process from choline"/>
    <property type="evidence" value="ECO:0007669"/>
    <property type="project" value="UniProtKB-UniRule"/>
</dbReference>
<comment type="catalytic activity">
    <reaction evidence="6">
        <text>betaine aldehyde + NAD(+) + H2O = glycine betaine + NADH + 2 H(+)</text>
        <dbReference type="Rhea" id="RHEA:15305"/>
        <dbReference type="ChEBI" id="CHEBI:15377"/>
        <dbReference type="ChEBI" id="CHEBI:15378"/>
        <dbReference type="ChEBI" id="CHEBI:15710"/>
        <dbReference type="ChEBI" id="CHEBI:17750"/>
        <dbReference type="ChEBI" id="CHEBI:57540"/>
        <dbReference type="ChEBI" id="CHEBI:57945"/>
        <dbReference type="EC" id="1.2.1.8"/>
    </reaction>
</comment>
<dbReference type="HAMAP" id="MF_00750">
    <property type="entry name" value="Choline_dehydrogen"/>
    <property type="match status" value="1"/>
</dbReference>
<dbReference type="NCBIfam" id="NF002550">
    <property type="entry name" value="PRK02106.1"/>
    <property type="match status" value="1"/>
</dbReference>
<evidence type="ECO:0000313" key="11">
    <source>
        <dbReference type="EMBL" id="RJX71030.1"/>
    </source>
</evidence>
<dbReference type="EC" id="1.2.1.8" evidence="6"/>
<organism evidence="11 12">
    <name type="scientific">Vibrio sinensis</name>
    <dbReference type="NCBI Taxonomy" id="2302434"/>
    <lineage>
        <taxon>Bacteria</taxon>
        <taxon>Pseudomonadati</taxon>
        <taxon>Pseudomonadota</taxon>
        <taxon>Gammaproteobacteria</taxon>
        <taxon>Vibrionales</taxon>
        <taxon>Vibrionaceae</taxon>
        <taxon>Vibrio</taxon>
    </lineage>
</organism>
<evidence type="ECO:0000256" key="7">
    <source>
        <dbReference type="PIRSR" id="PIRSR000137-2"/>
    </source>
</evidence>
<dbReference type="SUPFAM" id="SSF54373">
    <property type="entry name" value="FAD-linked reductases, C-terminal domain"/>
    <property type="match status" value="1"/>
</dbReference>
<dbReference type="PROSITE" id="PS51257">
    <property type="entry name" value="PROKAR_LIPOPROTEIN"/>
    <property type="match status" value="1"/>
</dbReference>
<comment type="pathway">
    <text evidence="6 9">Amine and polyamine biosynthesis; betaine biosynthesis via choline pathway; betaine aldehyde from choline (cytochrome c reductase route): step 1/1.</text>
</comment>
<feature type="domain" description="Glucose-methanol-choline oxidoreductase N-terminal" evidence="10">
    <location>
        <begin position="82"/>
        <end position="105"/>
    </location>
</feature>
<dbReference type="UniPathway" id="UPA00529">
    <property type="reaction ID" value="UER00385"/>
</dbReference>
<feature type="active site" description="Proton acceptor" evidence="6">
    <location>
        <position position="470"/>
    </location>
</feature>
<protein>
    <recommendedName>
        <fullName evidence="6">Oxygen-dependent choline dehydrogenase</fullName>
        <shortName evidence="6">CDH</shortName>
        <shortName evidence="6">CHD</shortName>
        <ecNumber evidence="6">1.1.99.1</ecNumber>
    </recommendedName>
    <alternativeName>
        <fullName evidence="6">Betaine aldehyde dehydrogenase</fullName>
        <shortName evidence="6">BADH</shortName>
        <ecNumber evidence="6">1.2.1.8</ecNumber>
    </alternativeName>
</protein>
<comment type="caution">
    <text evidence="11">The sequence shown here is derived from an EMBL/GenBank/DDBJ whole genome shotgun (WGS) entry which is preliminary data.</text>
</comment>
<dbReference type="GO" id="GO:0008802">
    <property type="term" value="F:betaine-aldehyde dehydrogenase (NAD+) activity"/>
    <property type="evidence" value="ECO:0007669"/>
    <property type="project" value="UniProtKB-EC"/>
</dbReference>
<dbReference type="AlphaFoldDB" id="A0A3A6QJD6"/>
<keyword evidence="12" id="KW-1185">Reference proteome</keyword>
<keyword evidence="5 6" id="KW-0560">Oxidoreductase</keyword>
<proteinExistence type="inferred from homology"/>
<comment type="function">
    <text evidence="6">Involved in the biosynthesis of the osmoprotectant glycine betaine. Catalyzes the oxidation of choline to betaine aldehyde and betaine aldehyde to glycine betaine at the same rate.</text>
</comment>
<keyword evidence="6" id="KW-0520">NAD</keyword>
<dbReference type="RefSeq" id="WP_120031543.1">
    <property type="nucleotide sequence ID" value="NZ_QVMU01000009.1"/>
</dbReference>
<dbReference type="EMBL" id="QVMU01000009">
    <property type="protein sequence ID" value="RJX71030.1"/>
    <property type="molecule type" value="Genomic_DNA"/>
</dbReference>
<comment type="similarity">
    <text evidence="2 6 8">Belongs to the GMC oxidoreductase family.</text>
</comment>
<feature type="binding site" evidence="7">
    <location>
        <begin position="92"/>
        <end position="95"/>
    </location>
    <ligand>
        <name>FAD</name>
        <dbReference type="ChEBI" id="CHEBI:57692"/>
    </ligand>
</feature>
<evidence type="ECO:0000259" key="10">
    <source>
        <dbReference type="PROSITE" id="PS00623"/>
    </source>
</evidence>
<keyword evidence="4 6" id="KW-0274">FAD</keyword>